<sequence>MITYISTEHPVVEWIDTKYFKNFTLLSKRISREDPKYYVEVYVHTLFKLDNNLKPSFYFYQFLTNRYRPSFVEMHFSFCEMMNSDTFFGETMRNAIPGRKCPFPPGEYDLKNMSIPYVPRGFPFAKGRIYCNVSFADGGVTKHIGRGSIDMEIKVAKLRKRTRKGNL</sequence>
<gene>
    <name evidence="1" type="ORF">PYW08_004829</name>
</gene>
<accession>A0ACC2QID0</accession>
<dbReference type="EMBL" id="CM056793">
    <property type="protein sequence ID" value="KAJ8714848.1"/>
    <property type="molecule type" value="Genomic_DNA"/>
</dbReference>
<evidence type="ECO:0000313" key="1">
    <source>
        <dbReference type="EMBL" id="KAJ8714848.1"/>
    </source>
</evidence>
<proteinExistence type="predicted"/>
<protein>
    <submittedName>
        <fullName evidence="1">Uncharacterized protein</fullName>
    </submittedName>
</protein>
<reference evidence="1" key="1">
    <citation type="submission" date="2023-03" db="EMBL/GenBank/DDBJ databases">
        <title>Chromosome-level genomes of two armyworms, Mythimna separata and Mythimna loreyi, provide insights into the biosynthesis and reception of sex pheromones.</title>
        <authorList>
            <person name="Zhao H."/>
        </authorList>
    </citation>
    <scope>NUCLEOTIDE SEQUENCE</scope>
    <source>
        <strain evidence="1">BeijingLab</strain>
    </source>
</reference>
<name>A0ACC2QID0_9NEOP</name>
<evidence type="ECO:0000313" key="2">
    <source>
        <dbReference type="Proteomes" id="UP001231649"/>
    </source>
</evidence>
<comment type="caution">
    <text evidence="1">The sequence shown here is derived from an EMBL/GenBank/DDBJ whole genome shotgun (WGS) entry which is preliminary data.</text>
</comment>
<organism evidence="1 2">
    <name type="scientific">Mythimna loreyi</name>
    <dbReference type="NCBI Taxonomy" id="667449"/>
    <lineage>
        <taxon>Eukaryota</taxon>
        <taxon>Metazoa</taxon>
        <taxon>Ecdysozoa</taxon>
        <taxon>Arthropoda</taxon>
        <taxon>Hexapoda</taxon>
        <taxon>Insecta</taxon>
        <taxon>Pterygota</taxon>
        <taxon>Neoptera</taxon>
        <taxon>Endopterygota</taxon>
        <taxon>Lepidoptera</taxon>
        <taxon>Glossata</taxon>
        <taxon>Ditrysia</taxon>
        <taxon>Noctuoidea</taxon>
        <taxon>Noctuidae</taxon>
        <taxon>Noctuinae</taxon>
        <taxon>Hadenini</taxon>
        <taxon>Mythimna</taxon>
    </lineage>
</organism>
<keyword evidence="2" id="KW-1185">Reference proteome</keyword>
<dbReference type="Proteomes" id="UP001231649">
    <property type="component" value="Chromosome 17"/>
</dbReference>